<dbReference type="PANTHER" id="PTHR11014:SF63">
    <property type="entry name" value="METALLOPEPTIDASE, PUTATIVE (AFU_ORTHOLOGUE AFUA_6G09600)-RELATED"/>
    <property type="match status" value="1"/>
</dbReference>
<evidence type="ECO:0000313" key="5">
    <source>
        <dbReference type="Proteomes" id="UP000270342"/>
    </source>
</evidence>
<dbReference type="RefSeq" id="WP_121086911.1">
    <property type="nucleotide sequence ID" value="NZ_RBZU01000004.1"/>
</dbReference>
<dbReference type="Gene3D" id="3.40.630.10">
    <property type="entry name" value="Zn peptidases"/>
    <property type="match status" value="1"/>
</dbReference>
<dbReference type="SUPFAM" id="SSF53187">
    <property type="entry name" value="Zn-dependent exopeptidases"/>
    <property type="match status" value="1"/>
</dbReference>
<dbReference type="OrthoDB" id="8875216at2"/>
<dbReference type="Pfam" id="PF07687">
    <property type="entry name" value="M20_dimer"/>
    <property type="match status" value="1"/>
</dbReference>
<dbReference type="Gene3D" id="3.30.70.360">
    <property type="match status" value="1"/>
</dbReference>
<evidence type="ECO:0000313" key="4">
    <source>
        <dbReference type="EMBL" id="RKP56033.1"/>
    </source>
</evidence>
<feature type="binding site" evidence="2">
    <location>
        <position position="119"/>
    </location>
    <ligand>
        <name>Mn(2+)</name>
        <dbReference type="ChEBI" id="CHEBI:29035"/>
        <label>2</label>
    </ligand>
</feature>
<keyword evidence="2" id="KW-0479">Metal-binding</keyword>
<comment type="caution">
    <text evidence="4">The sequence shown here is derived from an EMBL/GenBank/DDBJ whole genome shotgun (WGS) entry which is preliminary data.</text>
</comment>
<dbReference type="EMBL" id="RBZU01000004">
    <property type="protein sequence ID" value="RKP56033.1"/>
    <property type="molecule type" value="Genomic_DNA"/>
</dbReference>
<reference evidence="4 5" key="1">
    <citation type="submission" date="2018-10" db="EMBL/GenBank/DDBJ databases">
        <title>Robbsia sp. DHC34, isolated from soil.</title>
        <authorList>
            <person name="Gao Z.-H."/>
            <person name="Qiu L.-H."/>
        </authorList>
    </citation>
    <scope>NUCLEOTIDE SEQUENCE [LARGE SCALE GENOMIC DNA]</scope>
    <source>
        <strain evidence="4 5">DHC34</strain>
    </source>
</reference>
<dbReference type="InterPro" id="IPR011650">
    <property type="entry name" value="Peptidase_M20_dimer"/>
</dbReference>
<dbReference type="Proteomes" id="UP000270342">
    <property type="component" value="Unassembled WGS sequence"/>
</dbReference>
<keyword evidence="5" id="KW-1185">Reference proteome</keyword>
<evidence type="ECO:0000259" key="3">
    <source>
        <dbReference type="Pfam" id="PF07687"/>
    </source>
</evidence>
<dbReference type="Pfam" id="PF01546">
    <property type="entry name" value="Peptidase_M20"/>
    <property type="match status" value="1"/>
</dbReference>
<accession>A0A494Y3K3</accession>
<dbReference type="PIRSF" id="PIRSF005962">
    <property type="entry name" value="Pept_M20D_amidohydro"/>
    <property type="match status" value="1"/>
</dbReference>
<evidence type="ECO:0000256" key="1">
    <source>
        <dbReference type="ARBA" id="ARBA00022801"/>
    </source>
</evidence>
<protein>
    <submittedName>
        <fullName evidence="4">Amidohydrolase</fullName>
    </submittedName>
</protein>
<name>A0A494Y3K3_9BURK</name>
<dbReference type="CDD" id="cd05664">
    <property type="entry name" value="M20_Acy1-like"/>
    <property type="match status" value="1"/>
</dbReference>
<keyword evidence="1 4" id="KW-0378">Hydrolase</keyword>
<feature type="binding site" evidence="2">
    <location>
        <position position="117"/>
    </location>
    <ligand>
        <name>Mn(2+)</name>
        <dbReference type="ChEBI" id="CHEBI:29035"/>
        <label>2</label>
    </ligand>
</feature>
<comment type="cofactor">
    <cofactor evidence="2">
        <name>Mn(2+)</name>
        <dbReference type="ChEBI" id="CHEBI:29035"/>
    </cofactor>
    <text evidence="2">The Mn(2+) ion enhances activity.</text>
</comment>
<dbReference type="GO" id="GO:0046872">
    <property type="term" value="F:metal ion binding"/>
    <property type="evidence" value="ECO:0007669"/>
    <property type="project" value="UniProtKB-KW"/>
</dbReference>
<feature type="domain" description="Peptidase M20 dimerisation" evidence="3">
    <location>
        <begin position="203"/>
        <end position="294"/>
    </location>
</feature>
<dbReference type="InterPro" id="IPR036264">
    <property type="entry name" value="Bact_exopeptidase_dim_dom"/>
</dbReference>
<dbReference type="NCBIfam" id="TIGR01891">
    <property type="entry name" value="amidohydrolases"/>
    <property type="match status" value="1"/>
</dbReference>
<dbReference type="InterPro" id="IPR002933">
    <property type="entry name" value="Peptidase_M20"/>
</dbReference>
<evidence type="ECO:0000256" key="2">
    <source>
        <dbReference type="PIRSR" id="PIRSR005962-1"/>
    </source>
</evidence>
<dbReference type="PANTHER" id="PTHR11014">
    <property type="entry name" value="PEPTIDASE M20 FAMILY MEMBER"/>
    <property type="match status" value="1"/>
</dbReference>
<gene>
    <name evidence="4" type="ORF">D7S86_11435</name>
</gene>
<proteinExistence type="predicted"/>
<dbReference type="SUPFAM" id="SSF55031">
    <property type="entry name" value="Bacterial exopeptidase dimerisation domain"/>
    <property type="match status" value="1"/>
</dbReference>
<dbReference type="AlphaFoldDB" id="A0A494Y3K3"/>
<dbReference type="GO" id="GO:0016787">
    <property type="term" value="F:hydrolase activity"/>
    <property type="evidence" value="ECO:0007669"/>
    <property type="project" value="UniProtKB-KW"/>
</dbReference>
<feature type="binding site" evidence="2">
    <location>
        <position position="180"/>
    </location>
    <ligand>
        <name>Mn(2+)</name>
        <dbReference type="ChEBI" id="CHEBI:29035"/>
        <label>2</label>
    </ligand>
</feature>
<sequence length="429" mass="46472">MPVSLPIAETIAPAIDALLPELESIYKDLHAHPELSMHEFRTARIAAEYVERLGYEVTREIGVTGVVAVLRNGEGPTVMLRADMDALPVTEATGLPYASTLTTQDEDGSQIGVSHACGHDLHVTWLLGVARLMAERRDAWRGTLMAVFQPGEEVGRGAQSMLDDGMIERFPKPDVILAQHVMVAAAGTVGYRSGTILSAGDSLKVRLFGRGSHGSQPQTAIDPVIMAALTTLRLQTIVSREISPRDSAVLTIGSLRAGTKENIIPDEATLKLNVRTYDEDVRTHMLGAIRRICCAECVASDAPREPEFTTLSSYPMTINDAATVERLRVAFEARFGERAYETEPAAASEDFSLFGRAWDVPYAFWFVGGTDPQTYAQAKAAKKLNALPSNHSPKFAPVLDPTMRTGLEAMLCAALAWLGIEHEDASEGA</sequence>
<organism evidence="4 5">
    <name type="scientific">Pararobbsia silviterrae</name>
    <dbReference type="NCBI Taxonomy" id="1792498"/>
    <lineage>
        <taxon>Bacteria</taxon>
        <taxon>Pseudomonadati</taxon>
        <taxon>Pseudomonadota</taxon>
        <taxon>Betaproteobacteria</taxon>
        <taxon>Burkholderiales</taxon>
        <taxon>Burkholderiaceae</taxon>
        <taxon>Pararobbsia</taxon>
    </lineage>
</organism>
<feature type="binding site" evidence="2">
    <location>
        <position position="153"/>
    </location>
    <ligand>
        <name>Mn(2+)</name>
        <dbReference type="ChEBI" id="CHEBI:29035"/>
        <label>2</label>
    </ligand>
</feature>
<keyword evidence="2" id="KW-0464">Manganese</keyword>
<dbReference type="InterPro" id="IPR017439">
    <property type="entry name" value="Amidohydrolase"/>
</dbReference>